<reference evidence="1" key="1">
    <citation type="submission" date="2016-01" db="EMBL/GenBank/DDBJ databases">
        <authorList>
            <person name="Mcilroy J.S."/>
            <person name="Karst M S."/>
            <person name="Albertsen M."/>
        </authorList>
    </citation>
    <scope>NUCLEOTIDE SEQUENCE</scope>
    <source>
        <strain evidence="1">Cfx-K</strain>
    </source>
</reference>
<sequence length="79" mass="9556">MSPTILRQGSNRFFFNSREETRMHIHVMTPDGTAKFWLEPLVALADYYGLNRKELRQLEEIVRERQDDFINAWRKHFNS</sequence>
<gene>
    <name evidence="1" type="ORF">CFX0092_B0803</name>
</gene>
<dbReference type="OrthoDB" id="122670at2"/>
<proteinExistence type="predicted"/>
<dbReference type="Proteomes" id="UP000215027">
    <property type="component" value="Chromosome II"/>
</dbReference>
<keyword evidence="2" id="KW-1185">Reference proteome</keyword>
<evidence type="ECO:0000313" key="2">
    <source>
        <dbReference type="Proteomes" id="UP000215027"/>
    </source>
</evidence>
<organism evidence="1 2">
    <name type="scientific">Candidatus Promineifilum breve</name>
    <dbReference type="NCBI Taxonomy" id="1806508"/>
    <lineage>
        <taxon>Bacteria</taxon>
        <taxon>Bacillati</taxon>
        <taxon>Chloroflexota</taxon>
        <taxon>Ardenticatenia</taxon>
        <taxon>Candidatus Promineifilales</taxon>
        <taxon>Candidatus Promineifilaceae</taxon>
        <taxon>Candidatus Promineifilum</taxon>
    </lineage>
</organism>
<dbReference type="Pfam" id="PF13711">
    <property type="entry name" value="DUF4160"/>
    <property type="match status" value="1"/>
</dbReference>
<dbReference type="AlphaFoldDB" id="A0A170PK38"/>
<evidence type="ECO:0008006" key="3">
    <source>
        <dbReference type="Google" id="ProtNLM"/>
    </source>
</evidence>
<evidence type="ECO:0000313" key="1">
    <source>
        <dbReference type="EMBL" id="CUS06337.1"/>
    </source>
</evidence>
<dbReference type="RefSeq" id="WP_095045619.1">
    <property type="nucleotide sequence ID" value="NZ_LN890656.1"/>
</dbReference>
<name>A0A170PK38_9CHLR</name>
<dbReference type="KEGG" id="pbf:CFX0092_B0803"/>
<protein>
    <recommendedName>
        <fullName evidence="3">DUF4160 domain-containing protein</fullName>
    </recommendedName>
</protein>
<dbReference type="InterPro" id="IPR025427">
    <property type="entry name" value="DUF4160"/>
</dbReference>
<dbReference type="EMBL" id="LN890656">
    <property type="protein sequence ID" value="CUS06337.1"/>
    <property type="molecule type" value="Genomic_DNA"/>
</dbReference>
<accession>A0A170PK38</accession>